<name>A0A5B7FRQ5_PORTR</name>
<evidence type="ECO:0000313" key="3">
    <source>
        <dbReference type="Proteomes" id="UP000324222"/>
    </source>
</evidence>
<dbReference type="EMBL" id="VSRR010008141">
    <property type="protein sequence ID" value="MPC48176.1"/>
    <property type="molecule type" value="Genomic_DNA"/>
</dbReference>
<dbReference type="AlphaFoldDB" id="A0A5B7FRQ5"/>
<organism evidence="2 3">
    <name type="scientific">Portunus trituberculatus</name>
    <name type="common">Swimming crab</name>
    <name type="synonym">Neptunus trituberculatus</name>
    <dbReference type="NCBI Taxonomy" id="210409"/>
    <lineage>
        <taxon>Eukaryota</taxon>
        <taxon>Metazoa</taxon>
        <taxon>Ecdysozoa</taxon>
        <taxon>Arthropoda</taxon>
        <taxon>Crustacea</taxon>
        <taxon>Multicrustacea</taxon>
        <taxon>Malacostraca</taxon>
        <taxon>Eumalacostraca</taxon>
        <taxon>Eucarida</taxon>
        <taxon>Decapoda</taxon>
        <taxon>Pleocyemata</taxon>
        <taxon>Brachyura</taxon>
        <taxon>Eubrachyura</taxon>
        <taxon>Portunoidea</taxon>
        <taxon>Portunidae</taxon>
        <taxon>Portuninae</taxon>
        <taxon>Portunus</taxon>
    </lineage>
</organism>
<gene>
    <name evidence="2" type="ORF">E2C01_041944</name>
</gene>
<keyword evidence="3" id="KW-1185">Reference proteome</keyword>
<protein>
    <submittedName>
        <fullName evidence="2">Uncharacterized protein</fullName>
    </submittedName>
</protein>
<comment type="caution">
    <text evidence="2">The sequence shown here is derived from an EMBL/GenBank/DDBJ whole genome shotgun (WGS) entry which is preliminary data.</text>
</comment>
<sequence>MKDEIDSKKTLKSSISTLVLYGKGGIGKVKTDSARRGVLGTKGSVNKGIPVEKRQQEVRGRERVASVRTKTPFPRVTSKAKEGATRYDTKVRDEGQCAGRDQLDMAWDS</sequence>
<dbReference type="Proteomes" id="UP000324222">
    <property type="component" value="Unassembled WGS sequence"/>
</dbReference>
<reference evidence="2 3" key="1">
    <citation type="submission" date="2019-05" db="EMBL/GenBank/DDBJ databases">
        <title>Another draft genome of Portunus trituberculatus and its Hox gene families provides insights of decapod evolution.</title>
        <authorList>
            <person name="Jeong J.-H."/>
            <person name="Song I."/>
            <person name="Kim S."/>
            <person name="Choi T."/>
            <person name="Kim D."/>
            <person name="Ryu S."/>
            <person name="Kim W."/>
        </authorList>
    </citation>
    <scope>NUCLEOTIDE SEQUENCE [LARGE SCALE GENOMIC DNA]</scope>
    <source>
        <tissue evidence="2">Muscle</tissue>
    </source>
</reference>
<evidence type="ECO:0000313" key="2">
    <source>
        <dbReference type="EMBL" id="MPC48176.1"/>
    </source>
</evidence>
<proteinExistence type="predicted"/>
<accession>A0A5B7FRQ5</accession>
<feature type="compositionally biased region" description="Basic and acidic residues" evidence="1">
    <location>
        <begin position="79"/>
        <end position="95"/>
    </location>
</feature>
<evidence type="ECO:0000256" key="1">
    <source>
        <dbReference type="SAM" id="MobiDB-lite"/>
    </source>
</evidence>
<feature type="region of interest" description="Disordered" evidence="1">
    <location>
        <begin position="76"/>
        <end position="95"/>
    </location>
</feature>